<dbReference type="EMBL" id="BAAFJT010000339">
    <property type="protein sequence ID" value="GAB0210033.1"/>
    <property type="molecule type" value="Genomic_DNA"/>
</dbReference>
<dbReference type="Proteomes" id="UP001623348">
    <property type="component" value="Unassembled WGS sequence"/>
</dbReference>
<gene>
    <name evidence="2" type="ORF">GRJ2_003469100</name>
</gene>
<dbReference type="InterPro" id="IPR000477">
    <property type="entry name" value="RT_dom"/>
</dbReference>
<name>A0ABC9YIY7_GRUJA</name>
<organism evidence="2 3">
    <name type="scientific">Grus japonensis</name>
    <name type="common">Japanese crane</name>
    <name type="synonym">Red-crowned crane</name>
    <dbReference type="NCBI Taxonomy" id="30415"/>
    <lineage>
        <taxon>Eukaryota</taxon>
        <taxon>Metazoa</taxon>
        <taxon>Chordata</taxon>
        <taxon>Craniata</taxon>
        <taxon>Vertebrata</taxon>
        <taxon>Euteleostomi</taxon>
        <taxon>Archelosauria</taxon>
        <taxon>Archosauria</taxon>
        <taxon>Dinosauria</taxon>
        <taxon>Saurischia</taxon>
        <taxon>Theropoda</taxon>
        <taxon>Coelurosauria</taxon>
        <taxon>Aves</taxon>
        <taxon>Neognathae</taxon>
        <taxon>Neoaves</taxon>
        <taxon>Gruiformes</taxon>
        <taxon>Gruidae</taxon>
        <taxon>Grus</taxon>
    </lineage>
</organism>
<keyword evidence="3" id="KW-1185">Reference proteome</keyword>
<dbReference type="CDD" id="cd01650">
    <property type="entry name" value="RT_nLTR_like"/>
    <property type="match status" value="1"/>
</dbReference>
<dbReference type="SUPFAM" id="SSF56672">
    <property type="entry name" value="DNA/RNA polymerases"/>
    <property type="match status" value="1"/>
</dbReference>
<reference evidence="2 3" key="1">
    <citation type="submission" date="2024-06" db="EMBL/GenBank/DDBJ databases">
        <title>The draft genome of Grus japonensis, version 3.</title>
        <authorList>
            <person name="Nabeshima K."/>
            <person name="Suzuki S."/>
            <person name="Onuma M."/>
        </authorList>
    </citation>
    <scope>NUCLEOTIDE SEQUENCE [LARGE SCALE GENOMIC DNA]</scope>
    <source>
        <strain evidence="2 3">451A</strain>
    </source>
</reference>
<sequence length="276" mass="30858">MEKIILGATERHLKNNAIIRHIQHGFAKGKSCLINLIFFYDEVTHLVGEGKVVDAVFLDFSKAFDTVPHSILLDKLSNCGMSGFTVHWVKNWLNGRAQRVVVNGATSGWQPATSGVPQGSILLNIFINDLDAGAECTISKFADDTKLGGAIDSLKGQEALQRDLDRLEHWAIINGMKFNKSKCRILHLGQSKARYKYKLREEWLESSPAERDLGVLLDSRLNMSQQCVLAAKRANRILGCIKHSITSQSKEVIILLYSALVQPHLEYCVQFWAPTI</sequence>
<protein>
    <submittedName>
        <fullName evidence="2">Mitochondrial enolase superfamily member 1</fullName>
    </submittedName>
</protein>
<evidence type="ECO:0000313" key="3">
    <source>
        <dbReference type="Proteomes" id="UP001623348"/>
    </source>
</evidence>
<dbReference type="PANTHER" id="PTHR33332">
    <property type="entry name" value="REVERSE TRANSCRIPTASE DOMAIN-CONTAINING PROTEIN"/>
    <property type="match status" value="1"/>
</dbReference>
<dbReference type="InterPro" id="IPR043502">
    <property type="entry name" value="DNA/RNA_pol_sf"/>
</dbReference>
<evidence type="ECO:0000313" key="2">
    <source>
        <dbReference type="EMBL" id="GAB0210033.1"/>
    </source>
</evidence>
<dbReference type="Pfam" id="PF00078">
    <property type="entry name" value="RVT_1"/>
    <property type="match status" value="1"/>
</dbReference>
<evidence type="ECO:0000259" key="1">
    <source>
        <dbReference type="Pfam" id="PF00078"/>
    </source>
</evidence>
<accession>A0ABC9YIY7</accession>
<dbReference type="AlphaFoldDB" id="A0ABC9YIY7"/>
<proteinExistence type="predicted"/>
<comment type="caution">
    <text evidence="2">The sequence shown here is derived from an EMBL/GenBank/DDBJ whole genome shotgun (WGS) entry which is preliminary data.</text>
</comment>
<feature type="domain" description="Reverse transcriptase" evidence="1">
    <location>
        <begin position="8"/>
        <end position="191"/>
    </location>
</feature>